<keyword evidence="2" id="KW-1185">Reference proteome</keyword>
<evidence type="ECO:0000313" key="2">
    <source>
        <dbReference type="Proteomes" id="UP001153332"/>
    </source>
</evidence>
<dbReference type="EMBL" id="JAPUUL010000556">
    <property type="protein sequence ID" value="KAJ8130201.1"/>
    <property type="molecule type" value="Genomic_DNA"/>
</dbReference>
<organism evidence="1 2">
    <name type="scientific">Lasiodiplodia mahajangana</name>
    <dbReference type="NCBI Taxonomy" id="1108764"/>
    <lineage>
        <taxon>Eukaryota</taxon>
        <taxon>Fungi</taxon>
        <taxon>Dikarya</taxon>
        <taxon>Ascomycota</taxon>
        <taxon>Pezizomycotina</taxon>
        <taxon>Dothideomycetes</taxon>
        <taxon>Dothideomycetes incertae sedis</taxon>
        <taxon>Botryosphaeriales</taxon>
        <taxon>Botryosphaeriaceae</taxon>
        <taxon>Lasiodiplodia</taxon>
    </lineage>
</organism>
<accession>A0ACC2JRZ4</accession>
<name>A0ACC2JRZ4_9PEZI</name>
<dbReference type="Proteomes" id="UP001153332">
    <property type="component" value="Unassembled WGS sequence"/>
</dbReference>
<evidence type="ECO:0000313" key="1">
    <source>
        <dbReference type="EMBL" id="KAJ8130201.1"/>
    </source>
</evidence>
<comment type="caution">
    <text evidence="1">The sequence shown here is derived from an EMBL/GenBank/DDBJ whole genome shotgun (WGS) entry which is preliminary data.</text>
</comment>
<gene>
    <name evidence="1" type="ORF">O1611_g3431</name>
</gene>
<proteinExistence type="predicted"/>
<sequence>MEPQHSQSEDNDDGTEGDEFRKWQTYQLPFGRLWRIGEQWAASLFWQTIDQGAIDAMSLTFSNRWIRSWRQRHGAFLLTEPKTSSQCKRGTVASLTAAGKYRYRALPSDTHLRLIYIIPDPEGAAVRVRFSAVPLPDAPPFETLSYVWGSQNAARLIDVEGDSFEVGENLYDALCMLRLSDAERCFWIDALSINQSDVRERSTQVSMMPKIYAASQRTTVWLGAGANLSAETLELLHLMTKNYDENPDADVTPNEEVWRELGDLYSNPWFYRVWIIQEVAMAQEVLVLLNGESWSWTAFAQASYNALTRGVRFQSVFDPESMLRLERIRGAFKTLGPAPMILQALALGRKSLATLDVDKVYGLLGLSVEGFEVNYEESTTSTYMRLARAVTNRGGAIMLLNYVDDHSFRFKKGLPTWVPDWEVRHGARSLLDTSAAANWNASGDSTVYSGLSADGRRLHVHGFVLDTLDRIGNLFIEEVPLSGASRTGSSGSSLHAQLRTPFSLGIVARRVAQWRTFAMRHGTMFPTDDARYDAYVSTLTAGNRYTVGSQLVEERRGYELWCKVWTATCQMDFKSILSAYDQFAPEELMQAAGFMQLHIHAAWGRRLYATHRHGIIGLCPSLARRSDLLVIIHGGKTPYIIRNIGNGQFKFIGECYAHAFMHGEAVGWNKDRKVEEFVLV</sequence>
<reference evidence="1" key="1">
    <citation type="submission" date="2022-12" db="EMBL/GenBank/DDBJ databases">
        <title>Genome Sequence of Lasiodiplodia mahajangana.</title>
        <authorList>
            <person name="Buettner E."/>
        </authorList>
    </citation>
    <scope>NUCLEOTIDE SEQUENCE</scope>
    <source>
        <strain evidence="1">VT137</strain>
    </source>
</reference>
<protein>
    <submittedName>
        <fullName evidence="1">Uncharacterized protein</fullName>
    </submittedName>
</protein>